<comment type="caution">
    <text evidence="10">The sequence shown here is derived from an EMBL/GenBank/DDBJ whole genome shotgun (WGS) entry which is preliminary data.</text>
</comment>
<proteinExistence type="predicted"/>
<name>A0A8K0DTF9_9ROSA</name>
<dbReference type="Gene3D" id="3.80.10.10">
    <property type="entry name" value="Ribonuclease Inhibitor"/>
    <property type="match status" value="2"/>
</dbReference>
<evidence type="ECO:0000259" key="9">
    <source>
        <dbReference type="Pfam" id="PF25019"/>
    </source>
</evidence>
<dbReference type="GO" id="GO:0043531">
    <property type="term" value="F:ADP binding"/>
    <property type="evidence" value="ECO:0007669"/>
    <property type="project" value="InterPro"/>
</dbReference>
<evidence type="ECO:0000256" key="5">
    <source>
        <dbReference type="ARBA" id="ARBA00022840"/>
    </source>
</evidence>
<dbReference type="Pfam" id="PF00931">
    <property type="entry name" value="NB-ARC"/>
    <property type="match status" value="1"/>
</dbReference>
<keyword evidence="3" id="KW-0547">Nucleotide-binding</keyword>
<dbReference type="Gene3D" id="3.40.50.300">
    <property type="entry name" value="P-loop containing nucleotide triphosphate hydrolases"/>
    <property type="match status" value="1"/>
</dbReference>
<dbReference type="SUPFAM" id="SSF52540">
    <property type="entry name" value="P-loop containing nucleoside triphosphate hydrolases"/>
    <property type="match status" value="1"/>
</dbReference>
<dbReference type="InterPro" id="IPR027417">
    <property type="entry name" value="P-loop_NTPase"/>
</dbReference>
<dbReference type="Pfam" id="PF18052">
    <property type="entry name" value="Rx_N"/>
    <property type="match status" value="1"/>
</dbReference>
<dbReference type="InterPro" id="IPR041118">
    <property type="entry name" value="Rx_N"/>
</dbReference>
<dbReference type="Pfam" id="PF25019">
    <property type="entry name" value="LRR_R13L1-DRL21"/>
    <property type="match status" value="1"/>
</dbReference>
<keyword evidence="11" id="KW-1185">Reference proteome</keyword>
<evidence type="ECO:0000259" key="8">
    <source>
        <dbReference type="Pfam" id="PF23559"/>
    </source>
</evidence>
<evidence type="ECO:0000313" key="11">
    <source>
        <dbReference type="Proteomes" id="UP000796880"/>
    </source>
</evidence>
<feature type="domain" description="Disease resistance protein winged helix" evidence="8">
    <location>
        <begin position="367"/>
        <end position="416"/>
    </location>
</feature>
<keyword evidence="5" id="KW-0067">ATP-binding</keyword>
<dbReference type="PROSITE" id="PS51450">
    <property type="entry name" value="LRR"/>
    <property type="match status" value="1"/>
</dbReference>
<keyword evidence="1" id="KW-0433">Leucine-rich repeat</keyword>
<evidence type="ECO:0000313" key="10">
    <source>
        <dbReference type="EMBL" id="KAF3436925.1"/>
    </source>
</evidence>
<feature type="domain" description="Disease resistance N-terminal" evidence="7">
    <location>
        <begin position="16"/>
        <end position="102"/>
    </location>
</feature>
<evidence type="ECO:0000256" key="3">
    <source>
        <dbReference type="ARBA" id="ARBA00022741"/>
    </source>
</evidence>
<dbReference type="InterPro" id="IPR003591">
    <property type="entry name" value="Leu-rich_rpt_typical-subtyp"/>
</dbReference>
<dbReference type="OrthoDB" id="1668230at2759"/>
<feature type="domain" description="NB-ARC" evidence="6">
    <location>
        <begin position="169"/>
        <end position="346"/>
    </location>
</feature>
<dbReference type="GO" id="GO:0051707">
    <property type="term" value="P:response to other organism"/>
    <property type="evidence" value="ECO:0007669"/>
    <property type="project" value="UniProtKB-ARBA"/>
</dbReference>
<evidence type="ECO:0000259" key="6">
    <source>
        <dbReference type="Pfam" id="PF00931"/>
    </source>
</evidence>
<evidence type="ECO:0000256" key="2">
    <source>
        <dbReference type="ARBA" id="ARBA00022737"/>
    </source>
</evidence>
<reference evidence="10" key="1">
    <citation type="submission" date="2020-03" db="EMBL/GenBank/DDBJ databases">
        <title>A high-quality chromosome-level genome assembly of a woody plant with both climbing and erect habits, Rhamnella rubrinervis.</title>
        <authorList>
            <person name="Lu Z."/>
            <person name="Yang Y."/>
            <person name="Zhu X."/>
            <person name="Sun Y."/>
        </authorList>
    </citation>
    <scope>NUCLEOTIDE SEQUENCE</scope>
    <source>
        <strain evidence="10">BYM</strain>
        <tissue evidence="10">Leaf</tissue>
    </source>
</reference>
<evidence type="ECO:0000256" key="4">
    <source>
        <dbReference type="ARBA" id="ARBA00022821"/>
    </source>
</evidence>
<dbReference type="GO" id="GO:0005524">
    <property type="term" value="F:ATP binding"/>
    <property type="evidence" value="ECO:0007669"/>
    <property type="project" value="UniProtKB-KW"/>
</dbReference>
<dbReference type="PRINTS" id="PR00364">
    <property type="entry name" value="DISEASERSIST"/>
</dbReference>
<dbReference type="GO" id="GO:0006952">
    <property type="term" value="P:defense response"/>
    <property type="evidence" value="ECO:0007669"/>
    <property type="project" value="UniProtKB-KW"/>
</dbReference>
<dbReference type="InterPro" id="IPR002182">
    <property type="entry name" value="NB-ARC"/>
</dbReference>
<dbReference type="SUPFAM" id="SSF52058">
    <property type="entry name" value="L domain-like"/>
    <property type="match status" value="1"/>
</dbReference>
<dbReference type="InterPro" id="IPR032675">
    <property type="entry name" value="LRR_dom_sf"/>
</dbReference>
<protein>
    <recommendedName>
        <fullName evidence="12">Disease resistance RPP13-like protein 1</fullName>
    </recommendedName>
</protein>
<gene>
    <name evidence="10" type="ORF">FNV43_RR19678</name>
</gene>
<sequence>MAELVGGAILSATFQTLFDKFASLEVVNFRKANKVKHVLFKLKIKLLSADTLVHDAEEKQIRNPNVKLWLDELKEATYDAEDLMYKINTEALRRKMVVEQGSNTSQVKNLFSAWFYNEVEPKIKEILDRLEYIVKQKDDLGLKEAVGKRSSPRSPPPLVEGSDVYGRDATKEAIVKLLVSDDNLGGGNKISVVPIVGMGGIGKTTLAQLVFNDFRVENHGWAVKKWITVSDDNNSDVVALTKRILERLTSNTCSVNDPYEVQVRLKEALENKKFLFVLDDVWNLDYDRWSPLKSTFESGAYGSQIIVTTRNKSIASKMGTVPYHDLQILSEEDCWKLFEKHAFSSDTESSAHPDLEEIGRQIIKSAKPHRRKSLEEVGEEYFNELLSRSLFQQINKTKYEMMEFDEGRRFVIHDVVDVGRRFVMHDLVNDLAKFVVGDFVLRLDENITHASVRKARYVSYMRRIKYEGKKFEVLFENKTLRIFLSLKVPPTTWYDQVLLEPISDQLLVSSEQLQRMECLRVLSLSGLCITGLLEPISNLKLLRYLDLSNTGLVEVPDSIGTMYNLQTLLLRQCGRLTLVDSIGNLKHLRYLDLSHTSIKEIPDALCSLDNLRTLLLVQCLKLERLPSNMARLINLRHLDIKRCYALEGMPQQIVDMKELRTLSEFVVGKGQDHDWCNIRKLGQLQNIQGRLRISRLENVIDIEDVLEANLKEKKHITEFNLLWNSEAEDSQKEREVLEGLQPPKNIEKLYIDGYGGTRFSNWVVNGSLSQLVYLAFHGCNNCAELPPLGHLPNLKYLYIGRFGLVERIGDEFCSARNPFRCLERLIFFDMPNWKEWSFVDAGEGGVFPRLRSINLQLCPRLQCLPERGLPTSLSDLEIISCPLLNQRCQKDIGEDWSKIAHISRIFLDVRAV</sequence>
<dbReference type="Gene3D" id="1.20.5.4130">
    <property type="match status" value="1"/>
</dbReference>
<dbReference type="Pfam" id="PF23559">
    <property type="entry name" value="WHD_DRP"/>
    <property type="match status" value="1"/>
</dbReference>
<dbReference type="PANTHER" id="PTHR36766:SF40">
    <property type="entry name" value="DISEASE RESISTANCE PROTEIN RGA3"/>
    <property type="match status" value="1"/>
</dbReference>
<dbReference type="EMBL" id="VOIH02000009">
    <property type="protein sequence ID" value="KAF3436925.1"/>
    <property type="molecule type" value="Genomic_DNA"/>
</dbReference>
<dbReference type="InterPro" id="IPR058922">
    <property type="entry name" value="WHD_DRP"/>
</dbReference>
<dbReference type="PANTHER" id="PTHR36766">
    <property type="entry name" value="PLANT BROAD-SPECTRUM MILDEW RESISTANCE PROTEIN RPW8"/>
    <property type="match status" value="1"/>
</dbReference>
<dbReference type="InterPro" id="IPR001611">
    <property type="entry name" value="Leu-rich_rpt"/>
</dbReference>
<dbReference type="Proteomes" id="UP000796880">
    <property type="component" value="Unassembled WGS sequence"/>
</dbReference>
<dbReference type="InterPro" id="IPR056789">
    <property type="entry name" value="LRR_R13L1-DRL21"/>
</dbReference>
<evidence type="ECO:0000256" key="1">
    <source>
        <dbReference type="ARBA" id="ARBA00022614"/>
    </source>
</evidence>
<dbReference type="SMART" id="SM00369">
    <property type="entry name" value="LRR_TYP"/>
    <property type="match status" value="2"/>
</dbReference>
<keyword evidence="2" id="KW-0677">Repeat</keyword>
<accession>A0A8K0DTF9</accession>
<evidence type="ECO:0008006" key="12">
    <source>
        <dbReference type="Google" id="ProtNLM"/>
    </source>
</evidence>
<keyword evidence="4" id="KW-0611">Plant defense</keyword>
<organism evidence="10 11">
    <name type="scientific">Rhamnella rubrinervis</name>
    <dbReference type="NCBI Taxonomy" id="2594499"/>
    <lineage>
        <taxon>Eukaryota</taxon>
        <taxon>Viridiplantae</taxon>
        <taxon>Streptophyta</taxon>
        <taxon>Embryophyta</taxon>
        <taxon>Tracheophyta</taxon>
        <taxon>Spermatophyta</taxon>
        <taxon>Magnoliopsida</taxon>
        <taxon>eudicotyledons</taxon>
        <taxon>Gunneridae</taxon>
        <taxon>Pentapetalae</taxon>
        <taxon>rosids</taxon>
        <taxon>fabids</taxon>
        <taxon>Rosales</taxon>
        <taxon>Rhamnaceae</taxon>
        <taxon>rhamnoid group</taxon>
        <taxon>Rhamneae</taxon>
        <taxon>Rhamnella</taxon>
    </lineage>
</organism>
<dbReference type="AlphaFoldDB" id="A0A8K0DTF9"/>
<feature type="domain" description="R13L1/DRL21-like LRR repeat region" evidence="9">
    <location>
        <begin position="678"/>
        <end position="801"/>
    </location>
</feature>
<evidence type="ECO:0000259" key="7">
    <source>
        <dbReference type="Pfam" id="PF18052"/>
    </source>
</evidence>